<dbReference type="AlphaFoldDB" id="A0AA39D719"/>
<organism evidence="1 2">
    <name type="scientific">Vitis rotundifolia</name>
    <name type="common">Muscadine grape</name>
    <dbReference type="NCBI Taxonomy" id="103349"/>
    <lineage>
        <taxon>Eukaryota</taxon>
        <taxon>Viridiplantae</taxon>
        <taxon>Streptophyta</taxon>
        <taxon>Embryophyta</taxon>
        <taxon>Tracheophyta</taxon>
        <taxon>Spermatophyta</taxon>
        <taxon>Magnoliopsida</taxon>
        <taxon>eudicotyledons</taxon>
        <taxon>Gunneridae</taxon>
        <taxon>Pentapetalae</taxon>
        <taxon>rosids</taxon>
        <taxon>Vitales</taxon>
        <taxon>Vitaceae</taxon>
        <taxon>Viteae</taxon>
        <taxon>Vitis</taxon>
    </lineage>
</organism>
<protein>
    <submittedName>
        <fullName evidence="1">Uncharacterized protein</fullName>
    </submittedName>
</protein>
<dbReference type="Proteomes" id="UP001168098">
    <property type="component" value="Unassembled WGS sequence"/>
</dbReference>
<reference evidence="1 2" key="1">
    <citation type="journal article" date="2023" name="BMC Biotechnol.">
        <title>Vitis rotundifolia cv Carlos genome sequencing.</title>
        <authorList>
            <person name="Huff M."/>
            <person name="Hulse-Kemp A."/>
            <person name="Scheffler B."/>
            <person name="Youngblood R."/>
            <person name="Simpson S."/>
            <person name="Babiker E."/>
            <person name="Staton M."/>
        </authorList>
    </citation>
    <scope>NUCLEOTIDE SEQUENCE [LARGE SCALE GENOMIC DNA]</scope>
    <source>
        <tissue evidence="1">Leaf</tissue>
    </source>
</reference>
<evidence type="ECO:0000313" key="1">
    <source>
        <dbReference type="EMBL" id="KAJ9672400.1"/>
    </source>
</evidence>
<keyword evidence="2" id="KW-1185">Reference proteome</keyword>
<sequence>MSVVRIVDKVKSSVTISPRGALHGAMTSLAIFGESVYAPQDRLARVRLPTSLVYPHNVQKPRNYPSFRSIRPTQHTVISSLHVHTPDEGCQ</sequence>
<accession>A0AA39D719</accession>
<evidence type="ECO:0000313" key="2">
    <source>
        <dbReference type="Proteomes" id="UP001168098"/>
    </source>
</evidence>
<comment type="caution">
    <text evidence="1">The sequence shown here is derived from an EMBL/GenBank/DDBJ whole genome shotgun (WGS) entry which is preliminary data.</text>
</comment>
<gene>
    <name evidence="1" type="ORF">PVL29_025857</name>
</gene>
<proteinExistence type="predicted"/>
<name>A0AA39D719_VITRO</name>
<dbReference type="EMBL" id="JARBHA010000019">
    <property type="protein sequence ID" value="KAJ9672400.1"/>
    <property type="molecule type" value="Genomic_DNA"/>
</dbReference>